<reference evidence="2" key="1">
    <citation type="submission" date="2021-05" db="EMBL/GenBank/DDBJ databases">
        <authorList>
            <person name="Alioto T."/>
            <person name="Alioto T."/>
            <person name="Gomez Garrido J."/>
        </authorList>
    </citation>
    <scope>NUCLEOTIDE SEQUENCE</scope>
</reference>
<accession>A0A8D8M3Z7</accession>
<dbReference type="EMBL" id="HBUF01530854">
    <property type="protein sequence ID" value="CAG6751768.1"/>
    <property type="molecule type" value="Transcribed_RNA"/>
</dbReference>
<evidence type="ECO:0000259" key="1">
    <source>
        <dbReference type="PROSITE" id="PS50835"/>
    </source>
</evidence>
<dbReference type="EMBL" id="HBUF01387263">
    <property type="protein sequence ID" value="CAG6732578.1"/>
    <property type="molecule type" value="Transcribed_RNA"/>
</dbReference>
<organism evidence="2">
    <name type="scientific">Cacopsylla melanoneura</name>
    <dbReference type="NCBI Taxonomy" id="428564"/>
    <lineage>
        <taxon>Eukaryota</taxon>
        <taxon>Metazoa</taxon>
        <taxon>Ecdysozoa</taxon>
        <taxon>Arthropoda</taxon>
        <taxon>Hexapoda</taxon>
        <taxon>Insecta</taxon>
        <taxon>Pterygota</taxon>
        <taxon>Neoptera</taxon>
        <taxon>Paraneoptera</taxon>
        <taxon>Hemiptera</taxon>
        <taxon>Sternorrhyncha</taxon>
        <taxon>Psylloidea</taxon>
        <taxon>Psyllidae</taxon>
        <taxon>Psyllinae</taxon>
        <taxon>Cacopsylla</taxon>
    </lineage>
</organism>
<dbReference type="EMBL" id="HBUF01530855">
    <property type="protein sequence ID" value="CAG6751770.1"/>
    <property type="molecule type" value="Transcribed_RNA"/>
</dbReference>
<feature type="domain" description="Ig-like" evidence="1">
    <location>
        <begin position="161"/>
        <end position="258"/>
    </location>
</feature>
<dbReference type="EMBL" id="HBUF01227137">
    <property type="protein sequence ID" value="CAG6671904.1"/>
    <property type="molecule type" value="Transcribed_RNA"/>
</dbReference>
<dbReference type="FunFam" id="2.60.40.10:FF:000437">
    <property type="entry name" value="Beat-IIIc, isoform A"/>
    <property type="match status" value="1"/>
</dbReference>
<dbReference type="PROSITE" id="PS50835">
    <property type="entry name" value="IG_LIKE"/>
    <property type="match status" value="2"/>
</dbReference>
<dbReference type="SUPFAM" id="SSF48726">
    <property type="entry name" value="Immunoglobulin"/>
    <property type="match status" value="1"/>
</dbReference>
<dbReference type="AlphaFoldDB" id="A0A8D8M3Z7"/>
<dbReference type="InterPro" id="IPR007110">
    <property type="entry name" value="Ig-like_dom"/>
</dbReference>
<dbReference type="EMBL" id="HBUF01387262">
    <property type="protein sequence ID" value="CAG6732576.1"/>
    <property type="molecule type" value="Transcribed_RNA"/>
</dbReference>
<dbReference type="EMBL" id="HBUF01227136">
    <property type="protein sequence ID" value="CAG6671902.1"/>
    <property type="molecule type" value="Transcribed_RNA"/>
</dbReference>
<dbReference type="EMBL" id="HBUF01047433">
    <property type="protein sequence ID" value="CAG6620293.1"/>
    <property type="molecule type" value="Transcribed_RNA"/>
</dbReference>
<dbReference type="Gene3D" id="2.60.40.10">
    <property type="entry name" value="Immunoglobulins"/>
    <property type="match status" value="2"/>
</dbReference>
<name>A0A8D8M3Z7_9HEMI</name>
<dbReference type="PANTHER" id="PTHR21261">
    <property type="entry name" value="BEAT PROTEIN"/>
    <property type="match status" value="1"/>
</dbReference>
<dbReference type="EMBL" id="HBUF01047434">
    <property type="protein sequence ID" value="CAG6620295.1"/>
    <property type="molecule type" value="Transcribed_RNA"/>
</dbReference>
<dbReference type="EMBL" id="HBUF01387264">
    <property type="protein sequence ID" value="CAG6732580.1"/>
    <property type="molecule type" value="Transcribed_RNA"/>
</dbReference>
<evidence type="ECO:0000313" key="2">
    <source>
        <dbReference type="EMBL" id="CAG6620293.1"/>
    </source>
</evidence>
<dbReference type="EMBL" id="HBUF01530856">
    <property type="protein sequence ID" value="CAG6751772.1"/>
    <property type="molecule type" value="Transcribed_RNA"/>
</dbReference>
<dbReference type="PANTHER" id="PTHR21261:SF15">
    <property type="entry name" value="BEATEN PATH IIIA, ISOFORM D-RELATED"/>
    <property type="match status" value="1"/>
</dbReference>
<sequence>MLCKSFDHIGITSMAEHGINNLQGSYLVTLIGLLFYIQGIQTLKILEFEVPATVNISQKLVELRCTFDMEGRNLFAVKWYKDDAEFYRYMPKMDPKKQHFNTTGISLDMALSDDNSVYLNRLQYSTSGQYRCEISTDGPDYHSKVLTKKLSVMALPPIGSPRIVVNKHVIAAGDNLEANCTIVSNPAATLIWYINGEKAESYLLNREERQLPDRERRQFRSLALKFNVAKSHFYDPAHFDKINITCQATIPNLDEVLTNAEMVNNLHKSPGYVAAQGSHYSGAMSTAFSGFWVRVLLMSTWSIVVISPMSFY</sequence>
<dbReference type="InterPro" id="IPR013783">
    <property type="entry name" value="Ig-like_fold"/>
</dbReference>
<protein>
    <recommendedName>
        <fullName evidence="1">Ig-like domain-containing protein</fullName>
    </recommendedName>
</protein>
<proteinExistence type="predicted"/>
<feature type="domain" description="Ig-like" evidence="1">
    <location>
        <begin position="41"/>
        <end position="151"/>
    </location>
</feature>
<dbReference type="InterPro" id="IPR036179">
    <property type="entry name" value="Ig-like_dom_sf"/>
</dbReference>
<dbReference type="EMBL" id="HBUF01047435">
    <property type="protein sequence ID" value="CAG6620297.1"/>
    <property type="molecule type" value="Transcribed_RNA"/>
</dbReference>